<name>A0AAD6ZJD8_9AGAR</name>
<dbReference type="Proteomes" id="UP001218218">
    <property type="component" value="Unassembled WGS sequence"/>
</dbReference>
<feature type="region of interest" description="Disordered" evidence="1">
    <location>
        <begin position="32"/>
        <end position="56"/>
    </location>
</feature>
<comment type="caution">
    <text evidence="2">The sequence shown here is derived from an EMBL/GenBank/DDBJ whole genome shotgun (WGS) entry which is preliminary data.</text>
</comment>
<reference evidence="2" key="1">
    <citation type="submission" date="2023-03" db="EMBL/GenBank/DDBJ databases">
        <title>Massive genome expansion in bonnet fungi (Mycena s.s.) driven by repeated elements and novel gene families across ecological guilds.</title>
        <authorList>
            <consortium name="Lawrence Berkeley National Laboratory"/>
            <person name="Harder C.B."/>
            <person name="Miyauchi S."/>
            <person name="Viragh M."/>
            <person name="Kuo A."/>
            <person name="Thoen E."/>
            <person name="Andreopoulos B."/>
            <person name="Lu D."/>
            <person name="Skrede I."/>
            <person name="Drula E."/>
            <person name="Henrissat B."/>
            <person name="Morin E."/>
            <person name="Kohler A."/>
            <person name="Barry K."/>
            <person name="LaButti K."/>
            <person name="Morin E."/>
            <person name="Salamov A."/>
            <person name="Lipzen A."/>
            <person name="Mereny Z."/>
            <person name="Hegedus B."/>
            <person name="Baldrian P."/>
            <person name="Stursova M."/>
            <person name="Weitz H."/>
            <person name="Taylor A."/>
            <person name="Grigoriev I.V."/>
            <person name="Nagy L.G."/>
            <person name="Martin F."/>
            <person name="Kauserud H."/>
        </authorList>
    </citation>
    <scope>NUCLEOTIDE SEQUENCE</scope>
    <source>
        <strain evidence="2">CBHHK002</strain>
    </source>
</reference>
<keyword evidence="3" id="KW-1185">Reference proteome</keyword>
<accession>A0AAD6ZJD8</accession>
<dbReference type="AlphaFoldDB" id="A0AAD6ZJD8"/>
<gene>
    <name evidence="2" type="ORF">DFH08DRAFT_817161</name>
</gene>
<protein>
    <submittedName>
        <fullName evidence="2">Uncharacterized protein</fullName>
    </submittedName>
</protein>
<proteinExistence type="predicted"/>
<organism evidence="2 3">
    <name type="scientific">Mycena albidolilacea</name>
    <dbReference type="NCBI Taxonomy" id="1033008"/>
    <lineage>
        <taxon>Eukaryota</taxon>
        <taxon>Fungi</taxon>
        <taxon>Dikarya</taxon>
        <taxon>Basidiomycota</taxon>
        <taxon>Agaricomycotina</taxon>
        <taxon>Agaricomycetes</taxon>
        <taxon>Agaricomycetidae</taxon>
        <taxon>Agaricales</taxon>
        <taxon>Marasmiineae</taxon>
        <taxon>Mycenaceae</taxon>
        <taxon>Mycena</taxon>
    </lineage>
</organism>
<sequence length="285" mass="31692">MPLQERCERQALLETQKMLGVVLKKNRMLTAASAQAEASRPGRRTKQDTSAWPKGPNTKGYHASIINIGKSFTVVGFPWVDPSAFTAKISFPAASPRDIWKPSPISVLFPQQLTAMIYQHVPEHFHGLVNSTDLPEFAANFCHHASAERSSALKTLKVELPKIFLAQKLITDVTDPAAWRGLVVWPEDADKKKISPYPPLIYHKNTKSIAGFMKNAAMPLCARVILFGPASLEDKGSRRPQNQTLGQLWHVVEPNAALISFVCTTAVFICYWSSLEDQKPESFEP</sequence>
<dbReference type="EMBL" id="JARIHO010000044">
    <property type="protein sequence ID" value="KAJ7325485.1"/>
    <property type="molecule type" value="Genomic_DNA"/>
</dbReference>
<evidence type="ECO:0000313" key="3">
    <source>
        <dbReference type="Proteomes" id="UP001218218"/>
    </source>
</evidence>
<evidence type="ECO:0000313" key="2">
    <source>
        <dbReference type="EMBL" id="KAJ7325485.1"/>
    </source>
</evidence>
<evidence type="ECO:0000256" key="1">
    <source>
        <dbReference type="SAM" id="MobiDB-lite"/>
    </source>
</evidence>